<dbReference type="InterPro" id="IPR003593">
    <property type="entry name" value="AAA+_ATPase"/>
</dbReference>
<evidence type="ECO:0000256" key="2">
    <source>
        <dbReference type="ARBA" id="ARBA00022840"/>
    </source>
</evidence>
<reference evidence="4" key="1">
    <citation type="submission" date="2016-06" db="UniProtKB">
        <authorList>
            <consortium name="WormBaseParasite"/>
        </authorList>
    </citation>
    <scope>IDENTIFICATION</scope>
</reference>
<dbReference type="GO" id="GO:0016887">
    <property type="term" value="F:ATP hydrolysis activity"/>
    <property type="evidence" value="ECO:0007669"/>
    <property type="project" value="InterPro"/>
</dbReference>
<dbReference type="InterPro" id="IPR027417">
    <property type="entry name" value="P-loop_NTPase"/>
</dbReference>
<dbReference type="PANTHER" id="PTHR24223:SF415">
    <property type="entry name" value="FI20190P1"/>
    <property type="match status" value="1"/>
</dbReference>
<feature type="domain" description="ABC transporter" evidence="3">
    <location>
        <begin position="59"/>
        <end position="287"/>
    </location>
</feature>
<proteinExistence type="predicted"/>
<keyword evidence="1" id="KW-0547">Nucleotide-binding</keyword>
<evidence type="ECO:0000256" key="1">
    <source>
        <dbReference type="ARBA" id="ARBA00022741"/>
    </source>
</evidence>
<dbReference type="SMART" id="SM00382">
    <property type="entry name" value="AAA"/>
    <property type="match status" value="1"/>
</dbReference>
<dbReference type="AlphaFoldDB" id="A0A183A9V3"/>
<evidence type="ECO:0000313" key="4">
    <source>
        <dbReference type="WBParaSite" id="ECPE_0000374101-mRNA-1"/>
    </source>
</evidence>
<dbReference type="GO" id="GO:0005524">
    <property type="term" value="F:ATP binding"/>
    <property type="evidence" value="ECO:0007669"/>
    <property type="project" value="UniProtKB-KW"/>
</dbReference>
<dbReference type="GO" id="GO:0042626">
    <property type="term" value="F:ATPase-coupled transmembrane transporter activity"/>
    <property type="evidence" value="ECO:0007669"/>
    <property type="project" value="TreeGrafter"/>
</dbReference>
<dbReference type="Gene3D" id="3.40.50.300">
    <property type="entry name" value="P-loop containing nucleotide triphosphate hydrolases"/>
    <property type="match status" value="1"/>
</dbReference>
<organism evidence="4">
    <name type="scientific">Echinostoma caproni</name>
    <dbReference type="NCBI Taxonomy" id="27848"/>
    <lineage>
        <taxon>Eukaryota</taxon>
        <taxon>Metazoa</taxon>
        <taxon>Spiralia</taxon>
        <taxon>Lophotrochozoa</taxon>
        <taxon>Platyhelminthes</taxon>
        <taxon>Trematoda</taxon>
        <taxon>Digenea</taxon>
        <taxon>Plagiorchiida</taxon>
        <taxon>Echinostomata</taxon>
        <taxon>Echinostomatoidea</taxon>
        <taxon>Echinostomatidae</taxon>
        <taxon>Echinostoma</taxon>
    </lineage>
</organism>
<dbReference type="GO" id="GO:0016020">
    <property type="term" value="C:membrane"/>
    <property type="evidence" value="ECO:0007669"/>
    <property type="project" value="TreeGrafter"/>
</dbReference>
<sequence>LIAIAHSSFTVQVDQEGNWECGPDSPPPPDWPAPCCEVRFNRASILYTLPGPEKDNTSVETPNHFLGSDEPALRSVDLILSGTRNSRRIGIVGRTGAGKSSLASSIFRLNEAIILEEDRATLSGSLANLGPEPVLFAGTLRFNLDPFGFEPEERLWAALEASHLASWVRSDGIGLDYECGEGGCNLSAGQRQLVCLARVCLSSGGRVRLLILDEATASMDPVTNNLVMQTVVGDLFRDATVIIIAHRLDTVLDTDLIVVMDRGRVVETGRPDVLLADPQSRFSAMYRAGH</sequence>
<dbReference type="SUPFAM" id="SSF52540">
    <property type="entry name" value="P-loop containing nucleoside triphosphate hydrolases"/>
    <property type="match status" value="1"/>
</dbReference>
<dbReference type="PROSITE" id="PS50893">
    <property type="entry name" value="ABC_TRANSPORTER_2"/>
    <property type="match status" value="1"/>
</dbReference>
<protein>
    <submittedName>
        <fullName evidence="4">ABC transporter domain-containing protein</fullName>
    </submittedName>
</protein>
<dbReference type="Pfam" id="PF00005">
    <property type="entry name" value="ABC_tran"/>
    <property type="match status" value="1"/>
</dbReference>
<dbReference type="WBParaSite" id="ECPE_0000374101-mRNA-1">
    <property type="protein sequence ID" value="ECPE_0000374101-mRNA-1"/>
    <property type="gene ID" value="ECPE_0000374101"/>
</dbReference>
<dbReference type="InterPro" id="IPR050173">
    <property type="entry name" value="ABC_transporter_C-like"/>
</dbReference>
<name>A0A183A9V3_9TREM</name>
<keyword evidence="2" id="KW-0067">ATP-binding</keyword>
<dbReference type="InterPro" id="IPR003439">
    <property type="entry name" value="ABC_transporter-like_ATP-bd"/>
</dbReference>
<evidence type="ECO:0000259" key="3">
    <source>
        <dbReference type="PROSITE" id="PS50893"/>
    </source>
</evidence>
<accession>A0A183A9V3</accession>
<dbReference type="PANTHER" id="PTHR24223">
    <property type="entry name" value="ATP-BINDING CASSETTE SUB-FAMILY C"/>
    <property type="match status" value="1"/>
</dbReference>